<organism evidence="8 9">
    <name type="scientific">Araneus ventricosus</name>
    <name type="common">Orbweaver spider</name>
    <name type="synonym">Epeira ventricosa</name>
    <dbReference type="NCBI Taxonomy" id="182803"/>
    <lineage>
        <taxon>Eukaryota</taxon>
        <taxon>Metazoa</taxon>
        <taxon>Ecdysozoa</taxon>
        <taxon>Arthropoda</taxon>
        <taxon>Chelicerata</taxon>
        <taxon>Arachnida</taxon>
        <taxon>Araneae</taxon>
        <taxon>Araneomorphae</taxon>
        <taxon>Entelegynae</taxon>
        <taxon>Araneoidea</taxon>
        <taxon>Araneidae</taxon>
        <taxon>Araneus</taxon>
    </lineage>
</organism>
<comment type="caution">
    <text evidence="8">The sequence shown here is derived from an EMBL/GenBank/DDBJ whole genome shotgun (WGS) entry which is preliminary data.</text>
</comment>
<dbReference type="Proteomes" id="UP000499080">
    <property type="component" value="Unassembled WGS sequence"/>
</dbReference>
<keyword evidence="6" id="KW-1015">Disulfide bond</keyword>
<evidence type="ECO:0000256" key="1">
    <source>
        <dbReference type="ARBA" id="ARBA00000032"/>
    </source>
</evidence>
<evidence type="ECO:0000256" key="3">
    <source>
        <dbReference type="ARBA" id="ARBA00012646"/>
    </source>
</evidence>
<dbReference type="InterPro" id="IPR000560">
    <property type="entry name" value="His_Pase_clade-2"/>
</dbReference>
<evidence type="ECO:0000256" key="7">
    <source>
        <dbReference type="ARBA" id="ARBA00023180"/>
    </source>
</evidence>
<evidence type="ECO:0000256" key="6">
    <source>
        <dbReference type="ARBA" id="ARBA00023157"/>
    </source>
</evidence>
<sequence length="181" mass="20988">MHNLTIPEWVDLYWEEIHEIAALIFQSFTMSPLALRLRVGPLLQDLSQNMRKKINGDLPDLKVQMYFGHDINLAAVFLALNFTNMPRPPYCATLLFELHEMSDASMAVRLLYLNSTDPLADMGEPHVLELDGCSEFCPVEDFTKKFQHLIPENWEEECQLDTSNTKETDSREIFRIIQNNK</sequence>
<comment type="catalytic activity">
    <reaction evidence="1">
        <text>a phosphate monoester + H2O = an alcohol + phosphate</text>
        <dbReference type="Rhea" id="RHEA:15017"/>
        <dbReference type="ChEBI" id="CHEBI:15377"/>
        <dbReference type="ChEBI" id="CHEBI:30879"/>
        <dbReference type="ChEBI" id="CHEBI:43474"/>
        <dbReference type="ChEBI" id="CHEBI:67140"/>
        <dbReference type="EC" id="3.1.3.2"/>
    </reaction>
</comment>
<dbReference type="EC" id="3.1.3.2" evidence="3"/>
<evidence type="ECO:0000256" key="5">
    <source>
        <dbReference type="ARBA" id="ARBA00022801"/>
    </source>
</evidence>
<name>A0A4Y2TAQ3_ARAVE</name>
<dbReference type="OrthoDB" id="10257284at2759"/>
<protein>
    <recommendedName>
        <fullName evidence="3">acid phosphatase</fullName>
        <ecNumber evidence="3">3.1.3.2</ecNumber>
    </recommendedName>
</protein>
<dbReference type="PANTHER" id="PTHR11567">
    <property type="entry name" value="ACID PHOSPHATASE-RELATED"/>
    <property type="match status" value="1"/>
</dbReference>
<dbReference type="AlphaFoldDB" id="A0A4Y2TAQ3"/>
<evidence type="ECO:0000256" key="2">
    <source>
        <dbReference type="ARBA" id="ARBA00005375"/>
    </source>
</evidence>
<keyword evidence="5" id="KW-0378">Hydrolase</keyword>
<keyword evidence="7" id="KW-0325">Glycoprotein</keyword>
<dbReference type="SUPFAM" id="SSF53254">
    <property type="entry name" value="Phosphoglycerate mutase-like"/>
    <property type="match status" value="1"/>
</dbReference>
<gene>
    <name evidence="8" type="ORF">AVEN_80444_1</name>
</gene>
<dbReference type="GO" id="GO:0003993">
    <property type="term" value="F:acid phosphatase activity"/>
    <property type="evidence" value="ECO:0007669"/>
    <property type="project" value="UniProtKB-EC"/>
</dbReference>
<evidence type="ECO:0000313" key="8">
    <source>
        <dbReference type="EMBL" id="GBN96479.1"/>
    </source>
</evidence>
<keyword evidence="4" id="KW-0732">Signal</keyword>
<dbReference type="PANTHER" id="PTHR11567:SF211">
    <property type="entry name" value="PROSTATIC ACID PHOSPHATASE"/>
    <property type="match status" value="1"/>
</dbReference>
<evidence type="ECO:0000313" key="9">
    <source>
        <dbReference type="Proteomes" id="UP000499080"/>
    </source>
</evidence>
<dbReference type="Pfam" id="PF00328">
    <property type="entry name" value="His_Phos_2"/>
    <property type="match status" value="1"/>
</dbReference>
<dbReference type="InterPro" id="IPR050645">
    <property type="entry name" value="Histidine_acid_phosphatase"/>
</dbReference>
<evidence type="ECO:0000256" key="4">
    <source>
        <dbReference type="ARBA" id="ARBA00022729"/>
    </source>
</evidence>
<dbReference type="Gene3D" id="3.40.50.1240">
    <property type="entry name" value="Phosphoglycerate mutase-like"/>
    <property type="match status" value="1"/>
</dbReference>
<keyword evidence="9" id="KW-1185">Reference proteome</keyword>
<dbReference type="EMBL" id="BGPR01026614">
    <property type="protein sequence ID" value="GBN96479.1"/>
    <property type="molecule type" value="Genomic_DNA"/>
</dbReference>
<reference evidence="8 9" key="1">
    <citation type="journal article" date="2019" name="Sci. Rep.">
        <title>Orb-weaving spider Araneus ventricosus genome elucidates the spidroin gene catalogue.</title>
        <authorList>
            <person name="Kono N."/>
            <person name="Nakamura H."/>
            <person name="Ohtoshi R."/>
            <person name="Moran D.A.P."/>
            <person name="Shinohara A."/>
            <person name="Yoshida Y."/>
            <person name="Fujiwara M."/>
            <person name="Mori M."/>
            <person name="Tomita M."/>
            <person name="Arakawa K."/>
        </authorList>
    </citation>
    <scope>NUCLEOTIDE SEQUENCE [LARGE SCALE GENOMIC DNA]</scope>
</reference>
<comment type="similarity">
    <text evidence="2">Belongs to the histidine acid phosphatase family.</text>
</comment>
<proteinExistence type="inferred from homology"/>
<dbReference type="InterPro" id="IPR029033">
    <property type="entry name" value="His_PPase_superfam"/>
</dbReference>
<accession>A0A4Y2TAQ3</accession>